<dbReference type="RefSeq" id="WP_219530219.1">
    <property type="nucleotide sequence ID" value="NZ_JAHKRM010000008.1"/>
</dbReference>
<dbReference type="PROSITE" id="PS00108">
    <property type="entry name" value="PROTEIN_KINASE_ST"/>
    <property type="match status" value="1"/>
</dbReference>
<dbReference type="Proteomes" id="UP001597097">
    <property type="component" value="Unassembled WGS sequence"/>
</dbReference>
<sequence>MRLVPGDPERLGGYWLAGRLGAGGRGVVYDAYNDEGRRFAIKVPRGEVTRQLAEAVGLVKPRYLARVVGVGLDSESPYIVSEFADGPDLRQAVAVHGPYAGDELLALATALATALSTLHEAGIAHRDLKPENVLLAPDGPRVIDYGMAAGDPVGGRYTYLAPEVLTGQRAGAAADVFAWGAVVLYAATGRDPFQGESLGGIMHRLLTVDPDLGDLPQPLRDLAGRALAKNPADRPSAAELLVGGRTELRPPAGMTGPRSLGEVAEEAYAALTPAQQGELPGLLLRLLDGEEVKDDGDEGGVLTRLVAAGLLVRLSVRVEPTTTEVGKLVAISDDRVAPASAALFRAWPRLRGWSAQDSAARQHSSGSPARRSHGSLARQPDDSSARRSDDSAARRPDPAPARAVQKIPAAATREDGAPSPDLTSMYVIHRAMLTDLRRLIELLARPAQLGDPRSRAVRGYTAALLTEIDHHHANEDDLLWPVIERAAGQAVDLTPYTDGHQALDPLLDRCRAALTGDLGALGRQLGELLGPLDEHITQKESELFPIVLRFVPFDAFVRVEKRVAKRAMRRELTFTAPWLLRHATPEEAARLLKGWPLRLMAAATRPGYTRREHQIFG</sequence>
<dbReference type="PANTHER" id="PTHR43671">
    <property type="entry name" value="SERINE/THREONINE-PROTEIN KINASE NEK"/>
    <property type="match status" value="1"/>
</dbReference>
<feature type="compositionally biased region" description="Basic and acidic residues" evidence="6">
    <location>
        <begin position="379"/>
        <end position="397"/>
    </location>
</feature>
<comment type="caution">
    <text evidence="8">The sequence shown here is derived from an EMBL/GenBank/DDBJ whole genome shotgun (WGS) entry which is preliminary data.</text>
</comment>
<evidence type="ECO:0000313" key="8">
    <source>
        <dbReference type="EMBL" id="MFD1536526.1"/>
    </source>
</evidence>
<dbReference type="EC" id="2.7.11.1" evidence="1"/>
<accession>A0ABW4G189</accession>
<dbReference type="PROSITE" id="PS50011">
    <property type="entry name" value="PROTEIN_KINASE_DOM"/>
    <property type="match status" value="1"/>
</dbReference>
<evidence type="ECO:0000259" key="7">
    <source>
        <dbReference type="PROSITE" id="PS50011"/>
    </source>
</evidence>
<dbReference type="CDD" id="cd14014">
    <property type="entry name" value="STKc_PknB_like"/>
    <property type="match status" value="1"/>
</dbReference>
<keyword evidence="5" id="KW-0067">ATP-binding</keyword>
<dbReference type="SMART" id="SM00220">
    <property type="entry name" value="S_TKc"/>
    <property type="match status" value="1"/>
</dbReference>
<dbReference type="InterPro" id="IPR050660">
    <property type="entry name" value="NEK_Ser/Thr_kinase"/>
</dbReference>
<evidence type="ECO:0000313" key="9">
    <source>
        <dbReference type="Proteomes" id="UP001597097"/>
    </source>
</evidence>
<dbReference type="InterPro" id="IPR000719">
    <property type="entry name" value="Prot_kinase_dom"/>
</dbReference>
<dbReference type="Pfam" id="PF01814">
    <property type="entry name" value="Hemerythrin"/>
    <property type="match status" value="1"/>
</dbReference>
<evidence type="ECO:0000256" key="1">
    <source>
        <dbReference type="ARBA" id="ARBA00012513"/>
    </source>
</evidence>
<evidence type="ECO:0000256" key="6">
    <source>
        <dbReference type="SAM" id="MobiDB-lite"/>
    </source>
</evidence>
<feature type="region of interest" description="Disordered" evidence="6">
    <location>
        <begin position="355"/>
        <end position="421"/>
    </location>
</feature>
<dbReference type="PANTHER" id="PTHR43671:SF13">
    <property type="entry name" value="SERINE_THREONINE-PROTEIN KINASE NEK2"/>
    <property type="match status" value="1"/>
</dbReference>
<dbReference type="Pfam" id="PF00069">
    <property type="entry name" value="Pkinase"/>
    <property type="match status" value="1"/>
</dbReference>
<gene>
    <name evidence="8" type="ORF">ACFSJ0_05745</name>
</gene>
<feature type="domain" description="Protein kinase" evidence="7">
    <location>
        <begin position="14"/>
        <end position="248"/>
    </location>
</feature>
<keyword evidence="4" id="KW-0418">Kinase</keyword>
<reference evidence="9" key="1">
    <citation type="journal article" date="2019" name="Int. J. Syst. Evol. Microbiol.">
        <title>The Global Catalogue of Microorganisms (GCM) 10K type strain sequencing project: providing services to taxonomists for standard genome sequencing and annotation.</title>
        <authorList>
            <consortium name="The Broad Institute Genomics Platform"/>
            <consortium name="The Broad Institute Genome Sequencing Center for Infectious Disease"/>
            <person name="Wu L."/>
            <person name="Ma J."/>
        </authorList>
    </citation>
    <scope>NUCLEOTIDE SEQUENCE [LARGE SCALE GENOMIC DNA]</scope>
    <source>
        <strain evidence="9">CGMCC 1.15399</strain>
    </source>
</reference>
<dbReference type="EMBL" id="JBHUCM010000005">
    <property type="protein sequence ID" value="MFD1536526.1"/>
    <property type="molecule type" value="Genomic_DNA"/>
</dbReference>
<evidence type="ECO:0000256" key="3">
    <source>
        <dbReference type="ARBA" id="ARBA00022741"/>
    </source>
</evidence>
<dbReference type="CDD" id="cd12108">
    <property type="entry name" value="Hr-like"/>
    <property type="match status" value="1"/>
</dbReference>
<evidence type="ECO:0000256" key="2">
    <source>
        <dbReference type="ARBA" id="ARBA00022679"/>
    </source>
</evidence>
<dbReference type="InterPro" id="IPR012312">
    <property type="entry name" value="Hemerythrin-like"/>
</dbReference>
<evidence type="ECO:0000256" key="4">
    <source>
        <dbReference type="ARBA" id="ARBA00022777"/>
    </source>
</evidence>
<protein>
    <recommendedName>
        <fullName evidence="1">non-specific serine/threonine protein kinase</fullName>
        <ecNumber evidence="1">2.7.11.1</ecNumber>
    </recommendedName>
</protein>
<dbReference type="InterPro" id="IPR008271">
    <property type="entry name" value="Ser/Thr_kinase_AS"/>
</dbReference>
<keyword evidence="3" id="KW-0547">Nucleotide-binding</keyword>
<keyword evidence="9" id="KW-1185">Reference proteome</keyword>
<organism evidence="8 9">
    <name type="scientific">Nonomuraea guangzhouensis</name>
    <dbReference type="NCBI Taxonomy" id="1291555"/>
    <lineage>
        <taxon>Bacteria</taxon>
        <taxon>Bacillati</taxon>
        <taxon>Actinomycetota</taxon>
        <taxon>Actinomycetes</taxon>
        <taxon>Streptosporangiales</taxon>
        <taxon>Streptosporangiaceae</taxon>
        <taxon>Nonomuraea</taxon>
    </lineage>
</organism>
<proteinExistence type="predicted"/>
<name>A0ABW4G189_9ACTN</name>
<keyword evidence="2" id="KW-0808">Transferase</keyword>
<feature type="compositionally biased region" description="Polar residues" evidence="6">
    <location>
        <begin position="355"/>
        <end position="367"/>
    </location>
</feature>
<evidence type="ECO:0000256" key="5">
    <source>
        <dbReference type="ARBA" id="ARBA00022840"/>
    </source>
</evidence>